<protein>
    <recommendedName>
        <fullName evidence="4">Signal recognition particle</fullName>
    </recommendedName>
</protein>
<dbReference type="Proteomes" id="UP000782610">
    <property type="component" value="Unassembled WGS sequence"/>
</dbReference>
<accession>A0A933L496</accession>
<feature type="chain" id="PRO_5037826272" description="Signal recognition particle" evidence="1">
    <location>
        <begin position="20"/>
        <end position="105"/>
    </location>
</feature>
<dbReference type="AlphaFoldDB" id="A0A933L496"/>
<keyword evidence="1" id="KW-0732">Signal</keyword>
<comment type="caution">
    <text evidence="2">The sequence shown here is derived from an EMBL/GenBank/DDBJ whole genome shotgun (WGS) entry which is preliminary data.</text>
</comment>
<evidence type="ECO:0000313" key="3">
    <source>
        <dbReference type="Proteomes" id="UP000782610"/>
    </source>
</evidence>
<feature type="signal peptide" evidence="1">
    <location>
        <begin position="1"/>
        <end position="19"/>
    </location>
</feature>
<organism evidence="2 3">
    <name type="scientific">Devosia nanyangense</name>
    <dbReference type="NCBI Taxonomy" id="1228055"/>
    <lineage>
        <taxon>Bacteria</taxon>
        <taxon>Pseudomonadati</taxon>
        <taxon>Pseudomonadota</taxon>
        <taxon>Alphaproteobacteria</taxon>
        <taxon>Hyphomicrobiales</taxon>
        <taxon>Devosiaceae</taxon>
        <taxon>Devosia</taxon>
    </lineage>
</organism>
<evidence type="ECO:0000256" key="1">
    <source>
        <dbReference type="SAM" id="SignalP"/>
    </source>
</evidence>
<proteinExistence type="predicted"/>
<evidence type="ECO:0008006" key="4">
    <source>
        <dbReference type="Google" id="ProtNLM"/>
    </source>
</evidence>
<reference evidence="2" key="1">
    <citation type="submission" date="2020-07" db="EMBL/GenBank/DDBJ databases">
        <title>Huge and variable diversity of episymbiotic CPR bacteria and DPANN archaea in groundwater ecosystems.</title>
        <authorList>
            <person name="He C.Y."/>
            <person name="Keren R."/>
            <person name="Whittaker M."/>
            <person name="Farag I.F."/>
            <person name="Doudna J."/>
            <person name="Cate J.H.D."/>
            <person name="Banfield J.F."/>
        </authorList>
    </citation>
    <scope>NUCLEOTIDE SEQUENCE</scope>
    <source>
        <strain evidence="2">NC_groundwater_1586_Pr3_B-0.1um_66_15</strain>
    </source>
</reference>
<gene>
    <name evidence="2" type="ORF">HY834_12595</name>
</gene>
<name>A0A933L496_9HYPH</name>
<evidence type="ECO:0000313" key="2">
    <source>
        <dbReference type="EMBL" id="MBI4922578.1"/>
    </source>
</evidence>
<sequence length="105" mass="11413">MLKTATALLLLLSVTPAFATTDRDTAVSQLASLYNSVDVCGLILSRAKVDAFRDAARQPDDTLFNVDVFRATQALYAKQKDWTPEQTKAFCAETIATARTLGILS</sequence>
<dbReference type="EMBL" id="JACRAF010000033">
    <property type="protein sequence ID" value="MBI4922578.1"/>
    <property type="molecule type" value="Genomic_DNA"/>
</dbReference>